<comment type="caution">
    <text evidence="1">The sequence shown here is derived from an EMBL/GenBank/DDBJ whole genome shotgun (WGS) entry which is preliminary data.</text>
</comment>
<gene>
    <name evidence="1" type="ORF">F3J40_00055</name>
</gene>
<dbReference type="Pfam" id="PF10798">
    <property type="entry name" value="YmgB"/>
    <property type="match status" value="1"/>
</dbReference>
<evidence type="ECO:0000313" key="1">
    <source>
        <dbReference type="EMBL" id="NIF20014.1"/>
    </source>
</evidence>
<dbReference type="Proteomes" id="UP001515683">
    <property type="component" value="Unassembled WGS sequence"/>
</dbReference>
<sequence>MRQNEYTQSPSEAMQQYFSQASLPSQQEILGQIVVEILREGRTLNRKSLCTKLLGRLERAGNAEEEHQYHQLIGLLFDREG</sequence>
<proteinExistence type="predicted"/>
<dbReference type="RefSeq" id="WP_167011793.1">
    <property type="nucleotide sequence ID" value="NZ_VWXF01000001.1"/>
</dbReference>
<reference evidence="1 2" key="1">
    <citation type="journal article" date="2019" name="bioRxiv">
        <title>Bacteria contribute to plant secondary compound degradation in a generalist herbivore system.</title>
        <authorList>
            <person name="Francoeur C.B."/>
            <person name="Khadempour L."/>
            <person name="Moreira-Soto R.D."/>
            <person name="Gotting K."/>
            <person name="Book A.J."/>
            <person name="Pinto-Tomas A.A."/>
            <person name="Keefover-Ring K."/>
            <person name="Currie C.R."/>
        </authorList>
    </citation>
    <scope>NUCLEOTIDE SEQUENCE [LARGE SCALE GENOMIC DNA]</scope>
    <source>
        <strain evidence="1">Acro-835</strain>
    </source>
</reference>
<dbReference type="Gene3D" id="1.20.5.5260">
    <property type="match status" value="1"/>
</dbReference>
<accession>A0ABX0R5H3</accession>
<protein>
    <submittedName>
        <fullName evidence="1">Two-component-system connector protein YcgZ</fullName>
    </submittedName>
</protein>
<evidence type="ECO:0000313" key="2">
    <source>
        <dbReference type="Proteomes" id="UP001515683"/>
    </source>
</evidence>
<organism evidence="1 2">
    <name type="scientific">Candidatus Pantoea multigeneris</name>
    <dbReference type="NCBI Taxonomy" id="2608357"/>
    <lineage>
        <taxon>Bacteria</taxon>
        <taxon>Pseudomonadati</taxon>
        <taxon>Pseudomonadota</taxon>
        <taxon>Gammaproteobacteria</taxon>
        <taxon>Enterobacterales</taxon>
        <taxon>Erwiniaceae</taxon>
        <taxon>Pantoea</taxon>
    </lineage>
</organism>
<dbReference type="InterPro" id="IPR024753">
    <property type="entry name" value="AriR"/>
</dbReference>
<dbReference type="EMBL" id="VWXF01000001">
    <property type="protein sequence ID" value="NIF20014.1"/>
    <property type="molecule type" value="Genomic_DNA"/>
</dbReference>
<name>A0ABX0R5H3_9GAMM</name>
<keyword evidence="2" id="KW-1185">Reference proteome</keyword>
<dbReference type="NCBIfam" id="NF040640">
    <property type="entry name" value="YcgZ_fam"/>
    <property type="match status" value="1"/>
</dbReference>